<name>A0A4P7A2Y9_9BACL</name>
<keyword evidence="3" id="KW-0808">Transferase</keyword>
<evidence type="ECO:0000256" key="1">
    <source>
        <dbReference type="ARBA" id="ARBA00000085"/>
    </source>
</evidence>
<evidence type="ECO:0000256" key="3">
    <source>
        <dbReference type="ARBA" id="ARBA00022777"/>
    </source>
</evidence>
<keyword evidence="4" id="KW-0902">Two-component regulatory system</keyword>
<reference evidence="6 7" key="1">
    <citation type="submission" date="2019-03" db="EMBL/GenBank/DDBJ databases">
        <title>Complete genome sequence of Paenisporosarcina antarctica CGMCC 1.6503T.</title>
        <authorList>
            <person name="Rong J.-C."/>
            <person name="Chi N.-Y."/>
            <person name="Zhang Q.-F."/>
        </authorList>
    </citation>
    <scope>NUCLEOTIDE SEQUENCE [LARGE SCALE GENOMIC DNA]</scope>
    <source>
        <strain evidence="6 7">CGMCC 1.6503</strain>
    </source>
</reference>
<dbReference type="InterPro" id="IPR003661">
    <property type="entry name" value="HisK_dim/P_dom"/>
</dbReference>
<dbReference type="EC" id="2.7.13.3" evidence="2"/>
<evidence type="ECO:0000256" key="4">
    <source>
        <dbReference type="ARBA" id="ARBA00023012"/>
    </source>
</evidence>
<comment type="catalytic activity">
    <reaction evidence="1">
        <text>ATP + protein L-histidine = ADP + protein N-phospho-L-histidine.</text>
        <dbReference type="EC" id="2.7.13.3"/>
    </reaction>
</comment>
<dbReference type="KEGG" id="panc:E2636_16230"/>
<dbReference type="InterPro" id="IPR036097">
    <property type="entry name" value="HisK_dim/P_sf"/>
</dbReference>
<protein>
    <recommendedName>
        <fullName evidence="2">histidine kinase</fullName>
        <ecNumber evidence="2">2.7.13.3</ecNumber>
    </recommendedName>
</protein>
<proteinExistence type="predicted"/>
<dbReference type="SUPFAM" id="SSF47384">
    <property type="entry name" value="Homodimeric domain of signal transducing histidine kinase"/>
    <property type="match status" value="1"/>
</dbReference>
<evidence type="ECO:0000313" key="6">
    <source>
        <dbReference type="EMBL" id="QBP43133.1"/>
    </source>
</evidence>
<keyword evidence="3" id="KW-0418">Kinase</keyword>
<accession>A0A4P7A2Y9</accession>
<dbReference type="Proteomes" id="UP000294292">
    <property type="component" value="Chromosome"/>
</dbReference>
<organism evidence="6 7">
    <name type="scientific">Paenisporosarcina antarctica</name>
    <dbReference type="NCBI Taxonomy" id="417367"/>
    <lineage>
        <taxon>Bacteria</taxon>
        <taxon>Bacillati</taxon>
        <taxon>Bacillota</taxon>
        <taxon>Bacilli</taxon>
        <taxon>Bacillales</taxon>
        <taxon>Caryophanaceae</taxon>
        <taxon>Paenisporosarcina</taxon>
    </lineage>
</organism>
<dbReference type="GO" id="GO:0000155">
    <property type="term" value="F:phosphorelay sensor kinase activity"/>
    <property type="evidence" value="ECO:0007669"/>
    <property type="project" value="InterPro"/>
</dbReference>
<feature type="domain" description="Signal transduction histidine kinase dimerisation/phosphoacceptor" evidence="5">
    <location>
        <begin position="18"/>
        <end position="42"/>
    </location>
</feature>
<evidence type="ECO:0000256" key="2">
    <source>
        <dbReference type="ARBA" id="ARBA00012438"/>
    </source>
</evidence>
<dbReference type="EMBL" id="CP038015">
    <property type="protein sequence ID" value="QBP43133.1"/>
    <property type="molecule type" value="Genomic_DNA"/>
</dbReference>
<dbReference type="CDD" id="cd00082">
    <property type="entry name" value="HisKA"/>
    <property type="match status" value="1"/>
</dbReference>
<gene>
    <name evidence="6" type="ORF">E2636_16230</name>
</gene>
<sequence>MKRAYDHLRKWEKLSVVGELAEGVSHEIRNPLTSIKRFFQLLD</sequence>
<dbReference type="AlphaFoldDB" id="A0A4P7A2Y9"/>
<dbReference type="Gene3D" id="1.10.287.130">
    <property type="match status" value="1"/>
</dbReference>
<evidence type="ECO:0000259" key="5">
    <source>
        <dbReference type="Pfam" id="PF00512"/>
    </source>
</evidence>
<evidence type="ECO:0000313" key="7">
    <source>
        <dbReference type="Proteomes" id="UP000294292"/>
    </source>
</evidence>
<keyword evidence="7" id="KW-1185">Reference proteome</keyword>
<dbReference type="Pfam" id="PF00512">
    <property type="entry name" value="HisKA"/>
    <property type="match status" value="1"/>
</dbReference>
<dbReference type="OrthoDB" id="9815750at2"/>